<feature type="transmembrane region" description="Helical" evidence="3">
    <location>
        <begin position="156"/>
        <end position="182"/>
    </location>
</feature>
<evidence type="ECO:0000256" key="3">
    <source>
        <dbReference type="SAM" id="Phobius"/>
    </source>
</evidence>
<organism evidence="4 5">
    <name type="scientific">Klugiella xanthotipulae</name>
    <dbReference type="NCBI Taxonomy" id="244735"/>
    <lineage>
        <taxon>Bacteria</taxon>
        <taxon>Bacillati</taxon>
        <taxon>Actinomycetota</taxon>
        <taxon>Actinomycetes</taxon>
        <taxon>Micrococcales</taxon>
        <taxon>Microbacteriaceae</taxon>
        <taxon>Klugiella</taxon>
    </lineage>
</organism>
<dbReference type="AlphaFoldDB" id="A0A543I4S8"/>
<evidence type="ECO:0000313" key="4">
    <source>
        <dbReference type="EMBL" id="TQM65608.1"/>
    </source>
</evidence>
<feature type="transmembrane region" description="Helical" evidence="3">
    <location>
        <begin position="96"/>
        <end position="114"/>
    </location>
</feature>
<proteinExistence type="inferred from homology"/>
<protein>
    <recommendedName>
        <fullName evidence="2">Biotin transporter</fullName>
    </recommendedName>
</protein>
<comment type="caution">
    <text evidence="4">The sequence shown here is derived from an EMBL/GenBank/DDBJ whole genome shotgun (WGS) entry which is preliminary data.</text>
</comment>
<evidence type="ECO:0000256" key="2">
    <source>
        <dbReference type="PIRNR" id="PIRNR016661"/>
    </source>
</evidence>
<feature type="transmembrane region" description="Helical" evidence="3">
    <location>
        <begin position="25"/>
        <end position="43"/>
    </location>
</feature>
<comment type="similarity">
    <text evidence="1 2">Belongs to the BioY family.</text>
</comment>
<keyword evidence="2 3" id="KW-0472">Membrane</keyword>
<keyword evidence="2" id="KW-0813">Transport</keyword>
<keyword evidence="2" id="KW-1003">Cell membrane</keyword>
<keyword evidence="3" id="KW-0812">Transmembrane</keyword>
<name>A0A543I4S8_9MICO</name>
<dbReference type="Pfam" id="PF02632">
    <property type="entry name" value="BioY"/>
    <property type="match status" value="1"/>
</dbReference>
<dbReference type="EMBL" id="VFPN01000001">
    <property type="protein sequence ID" value="TQM65608.1"/>
    <property type="molecule type" value="Genomic_DNA"/>
</dbReference>
<dbReference type="PIRSF" id="PIRSF016661">
    <property type="entry name" value="BioY"/>
    <property type="match status" value="1"/>
</dbReference>
<gene>
    <name evidence="4" type="ORF">FB466_0414</name>
</gene>
<dbReference type="Proteomes" id="UP000318331">
    <property type="component" value="Unassembled WGS sequence"/>
</dbReference>
<dbReference type="PANTHER" id="PTHR34295:SF1">
    <property type="entry name" value="BIOTIN TRANSPORTER BIOY"/>
    <property type="match status" value="1"/>
</dbReference>
<dbReference type="InterPro" id="IPR003784">
    <property type="entry name" value="BioY"/>
</dbReference>
<comment type="subcellular location">
    <subcellularLocation>
        <location evidence="2">Cell membrane</location>
        <topology evidence="2">Multi-pass membrane protein</topology>
    </subcellularLocation>
</comment>
<evidence type="ECO:0000256" key="1">
    <source>
        <dbReference type="ARBA" id="ARBA00010692"/>
    </source>
</evidence>
<dbReference type="Gene3D" id="1.10.1760.20">
    <property type="match status" value="1"/>
</dbReference>
<keyword evidence="5" id="KW-1185">Reference proteome</keyword>
<dbReference type="RefSeq" id="WP_141915425.1">
    <property type="nucleotide sequence ID" value="NZ_BAAAYS010000001.1"/>
</dbReference>
<accession>A0A543I4S8</accession>
<dbReference type="OrthoDB" id="1496139at2"/>
<dbReference type="PANTHER" id="PTHR34295">
    <property type="entry name" value="BIOTIN TRANSPORTER BIOY"/>
    <property type="match status" value="1"/>
</dbReference>
<keyword evidence="3" id="KW-1133">Transmembrane helix</keyword>
<evidence type="ECO:0000313" key="5">
    <source>
        <dbReference type="Proteomes" id="UP000318331"/>
    </source>
</evidence>
<dbReference type="GO" id="GO:0005886">
    <property type="term" value="C:plasma membrane"/>
    <property type="evidence" value="ECO:0007669"/>
    <property type="project" value="UniProtKB-SubCell"/>
</dbReference>
<feature type="transmembrane region" description="Helical" evidence="3">
    <location>
        <begin position="126"/>
        <end position="150"/>
    </location>
</feature>
<reference evidence="4 5" key="1">
    <citation type="submission" date="2019-06" db="EMBL/GenBank/DDBJ databases">
        <title>Sequencing the genomes of 1000 actinobacteria strains.</title>
        <authorList>
            <person name="Klenk H.-P."/>
        </authorList>
    </citation>
    <scope>NUCLEOTIDE SEQUENCE [LARGE SCALE GENOMIC DNA]</scope>
    <source>
        <strain evidence="4 5">DSM 18031</strain>
    </source>
</reference>
<sequence>MTSLHLSPAPRFLADALPGARVRDALLVLGGVVALSILGQVAIPLPFTPVPLTLATGVVILMGAALGPTRASLSLGLHLIIGMLGAPVFAGHASGWAFASFGYLIGYIPAALLVGTLARRHADRSVWGTVGISVVGSATIYSFGVAWLVTFLGIDLAAALAIGVIPFLVGDAIKAAAAAALLPATWKAITRFSAQGAAPTRTDGYRPQPWESAR</sequence>
<dbReference type="GO" id="GO:0015225">
    <property type="term" value="F:biotin transmembrane transporter activity"/>
    <property type="evidence" value="ECO:0007669"/>
    <property type="project" value="UniProtKB-UniRule"/>
</dbReference>